<dbReference type="SUPFAM" id="SSF101936">
    <property type="entry name" value="DNA-binding pseudobarrel domain"/>
    <property type="match status" value="2"/>
</dbReference>
<reference evidence="7" key="1">
    <citation type="submission" date="2022-04" db="EMBL/GenBank/DDBJ databases">
        <title>A functionally conserved STORR gene fusion in Papaver species that diverged 16.8 million years ago.</title>
        <authorList>
            <person name="Catania T."/>
        </authorList>
    </citation>
    <scope>NUCLEOTIDE SEQUENCE</scope>
    <source>
        <strain evidence="7">S-188037</strain>
    </source>
</reference>
<dbReference type="GO" id="GO:0003677">
    <property type="term" value="F:DNA binding"/>
    <property type="evidence" value="ECO:0007669"/>
    <property type="project" value="UniProtKB-KW"/>
</dbReference>
<evidence type="ECO:0000256" key="3">
    <source>
        <dbReference type="ARBA" id="ARBA00023125"/>
    </source>
</evidence>
<evidence type="ECO:0000256" key="5">
    <source>
        <dbReference type="ARBA" id="ARBA00023242"/>
    </source>
</evidence>
<proteinExistence type="predicted"/>
<dbReference type="AlphaFoldDB" id="A0AAD4XQ82"/>
<dbReference type="GO" id="GO:0005634">
    <property type="term" value="C:nucleus"/>
    <property type="evidence" value="ECO:0007669"/>
    <property type="project" value="UniProtKB-SubCell"/>
</dbReference>
<comment type="subcellular location">
    <subcellularLocation>
        <location evidence="1">Nucleus</location>
    </subcellularLocation>
</comment>
<dbReference type="InterPro" id="IPR044837">
    <property type="entry name" value="REM16-like"/>
</dbReference>
<dbReference type="PROSITE" id="PS50863">
    <property type="entry name" value="B3"/>
    <property type="match status" value="2"/>
</dbReference>
<keyword evidence="2" id="KW-0805">Transcription regulation</keyword>
<dbReference type="InterPro" id="IPR003340">
    <property type="entry name" value="B3_DNA-bd"/>
</dbReference>
<comment type="caution">
    <text evidence="7">The sequence shown here is derived from an EMBL/GenBank/DDBJ whole genome shotgun (WGS) entry which is preliminary data.</text>
</comment>
<evidence type="ECO:0000256" key="2">
    <source>
        <dbReference type="ARBA" id="ARBA00023015"/>
    </source>
</evidence>
<dbReference type="CDD" id="cd10017">
    <property type="entry name" value="B3_DNA"/>
    <property type="match status" value="2"/>
</dbReference>
<evidence type="ECO:0000313" key="7">
    <source>
        <dbReference type="EMBL" id="KAI3942503.1"/>
    </source>
</evidence>
<name>A0AAD4XQ82_9MAGN</name>
<protein>
    <recommendedName>
        <fullName evidence="6">TF-B3 domain-containing protein</fullName>
    </recommendedName>
</protein>
<gene>
    <name evidence="7" type="ORF">MKW98_013155</name>
</gene>
<evidence type="ECO:0000256" key="1">
    <source>
        <dbReference type="ARBA" id="ARBA00004123"/>
    </source>
</evidence>
<keyword evidence="4" id="KW-0804">Transcription</keyword>
<sequence length="316" mass="36901">MVYMKSIENRATTEDMVRPRRSEMGSSLHSASVTHVRPVEFFKIFLSPKSFYKMKVQVEFLAQITCEIPGIFSLCGPSGKVWRVRLLKMDDGYYCEEGWQDFVIDNYMSNGDFCVFKYVDKLCLRVQIFGRNACEKESAFQANFSQPCTTNFSASRKGEKAVKNQSERLGGRFISQRRDITYEEEMMALDAAGEFVSKKPYTMITMRVSHVYTGFCLPLPSSFWKVHLPHCSQGMTLRDPRRKRWDVRFYVNQNRQIAQLTEGWRKISFTNNIEASDVCILELVKPKEFKLHIFRVVEEITPLRRERDIRNNADCD</sequence>
<accession>A0AAD4XQ82</accession>
<dbReference type="InterPro" id="IPR015300">
    <property type="entry name" value="DNA-bd_pseudobarrel_sf"/>
</dbReference>
<keyword evidence="5" id="KW-0539">Nucleus</keyword>
<dbReference type="Gene3D" id="2.40.330.10">
    <property type="entry name" value="DNA-binding pseudobarrel domain"/>
    <property type="match status" value="2"/>
</dbReference>
<dbReference type="PANTHER" id="PTHR31391">
    <property type="entry name" value="B3 DOMAIN-CONTAINING PROTEIN OS11G0197600-RELATED"/>
    <property type="match status" value="1"/>
</dbReference>
<dbReference type="SMART" id="SM01019">
    <property type="entry name" value="B3"/>
    <property type="match status" value="2"/>
</dbReference>
<dbReference type="EMBL" id="JAJJMB010004648">
    <property type="protein sequence ID" value="KAI3942503.1"/>
    <property type="molecule type" value="Genomic_DNA"/>
</dbReference>
<keyword evidence="3" id="KW-0238">DNA-binding</keyword>
<feature type="domain" description="TF-B3" evidence="6">
    <location>
        <begin position="202"/>
        <end position="297"/>
    </location>
</feature>
<evidence type="ECO:0000256" key="4">
    <source>
        <dbReference type="ARBA" id="ARBA00023163"/>
    </source>
</evidence>
<keyword evidence="8" id="KW-1185">Reference proteome</keyword>
<feature type="domain" description="TF-B3" evidence="6">
    <location>
        <begin position="74"/>
        <end position="132"/>
    </location>
</feature>
<evidence type="ECO:0000259" key="6">
    <source>
        <dbReference type="PROSITE" id="PS50863"/>
    </source>
</evidence>
<dbReference type="Proteomes" id="UP001202328">
    <property type="component" value="Unassembled WGS sequence"/>
</dbReference>
<dbReference type="PANTHER" id="PTHR31391:SF106">
    <property type="entry name" value="B3 DOMAIN-CONTAINING PROTEIN OS01G0723500"/>
    <property type="match status" value="1"/>
</dbReference>
<evidence type="ECO:0000313" key="8">
    <source>
        <dbReference type="Proteomes" id="UP001202328"/>
    </source>
</evidence>
<dbReference type="Pfam" id="PF02362">
    <property type="entry name" value="B3"/>
    <property type="match status" value="2"/>
</dbReference>
<organism evidence="7 8">
    <name type="scientific">Papaver atlanticum</name>
    <dbReference type="NCBI Taxonomy" id="357466"/>
    <lineage>
        <taxon>Eukaryota</taxon>
        <taxon>Viridiplantae</taxon>
        <taxon>Streptophyta</taxon>
        <taxon>Embryophyta</taxon>
        <taxon>Tracheophyta</taxon>
        <taxon>Spermatophyta</taxon>
        <taxon>Magnoliopsida</taxon>
        <taxon>Ranunculales</taxon>
        <taxon>Papaveraceae</taxon>
        <taxon>Papaveroideae</taxon>
        <taxon>Papaver</taxon>
    </lineage>
</organism>